<feature type="transmembrane region" description="Helical" evidence="6">
    <location>
        <begin position="149"/>
        <end position="167"/>
    </location>
</feature>
<feature type="transmembrane region" description="Helical" evidence="6">
    <location>
        <begin position="173"/>
        <end position="191"/>
    </location>
</feature>
<dbReference type="OrthoDB" id="9793828at2"/>
<dbReference type="PANTHER" id="PTHR23291:SF115">
    <property type="entry name" value="MODULATOR OF FTSH PROTEASE YCCA"/>
    <property type="match status" value="1"/>
</dbReference>
<keyword evidence="2" id="KW-1003">Cell membrane</keyword>
<evidence type="ECO:0000256" key="3">
    <source>
        <dbReference type="ARBA" id="ARBA00022692"/>
    </source>
</evidence>
<dbReference type="Proteomes" id="UP000018731">
    <property type="component" value="Unassembled WGS sequence"/>
</dbReference>
<keyword evidence="4 6" id="KW-1133">Transmembrane helix</keyword>
<feature type="transmembrane region" description="Helical" evidence="6">
    <location>
        <begin position="37"/>
        <end position="56"/>
    </location>
</feature>
<dbReference type="Pfam" id="PF01027">
    <property type="entry name" value="Bax1-I"/>
    <property type="match status" value="1"/>
</dbReference>
<feature type="transmembrane region" description="Helical" evidence="6">
    <location>
        <begin position="62"/>
        <end position="80"/>
    </location>
</feature>
<sequence length="234" mass="25302">MALYDRNINTNNATLEGNIAYADESALVNFVKTTYKFFGASLLLATIGALVGFQNFAFVLEYRIGIFIAEIVALIALFFLRAKPAVNVALLFAFTFLSGVALVPLLGYVISSSGLGAVWQALGMTTIVFGVMSIFALKTKKDLANMGKMLFISLIVVLVCSLVNVFFLNSTPFQALIAGACVILFSLYVAYDTQNIVRGLYDSPVLAAVNLYLDFLNIFISLLQLIGILGGNDD</sequence>
<name>V8C7J8_9HELI</name>
<dbReference type="InterPro" id="IPR006214">
    <property type="entry name" value="Bax_inhibitor_1-related"/>
</dbReference>
<proteinExistence type="inferred from homology"/>
<evidence type="ECO:0000256" key="1">
    <source>
        <dbReference type="ARBA" id="ARBA00004651"/>
    </source>
</evidence>
<dbReference type="PATRIC" id="fig|1357400.3.peg.2044"/>
<evidence type="ECO:0000256" key="4">
    <source>
        <dbReference type="ARBA" id="ARBA00022989"/>
    </source>
</evidence>
<dbReference type="CDD" id="cd10432">
    <property type="entry name" value="BI-1-like_bacterial"/>
    <property type="match status" value="1"/>
</dbReference>
<comment type="similarity">
    <text evidence="6">Belongs to the BI1 family.</text>
</comment>
<evidence type="ECO:0008006" key="9">
    <source>
        <dbReference type="Google" id="ProtNLM"/>
    </source>
</evidence>
<dbReference type="HOGENOM" id="CLU_058671_2_0_7"/>
<feature type="transmembrane region" description="Helical" evidence="6">
    <location>
        <begin position="87"/>
        <end position="111"/>
    </location>
</feature>
<protein>
    <recommendedName>
        <fullName evidence="9">BAX inhibitor (BI)-1/YccA family protein</fullName>
    </recommendedName>
</protein>
<keyword evidence="3 6" id="KW-0812">Transmembrane</keyword>
<organism evidence="7 8">
    <name type="scientific">Helicobacter macacae MIT 99-5501</name>
    <dbReference type="NCBI Taxonomy" id="1357400"/>
    <lineage>
        <taxon>Bacteria</taxon>
        <taxon>Pseudomonadati</taxon>
        <taxon>Campylobacterota</taxon>
        <taxon>Epsilonproteobacteria</taxon>
        <taxon>Campylobacterales</taxon>
        <taxon>Helicobacteraceae</taxon>
        <taxon>Helicobacter</taxon>
    </lineage>
</organism>
<dbReference type="GO" id="GO:0005886">
    <property type="term" value="C:plasma membrane"/>
    <property type="evidence" value="ECO:0007669"/>
    <property type="project" value="UniProtKB-SubCell"/>
</dbReference>
<evidence type="ECO:0000256" key="5">
    <source>
        <dbReference type="ARBA" id="ARBA00023136"/>
    </source>
</evidence>
<comment type="caution">
    <text evidence="7">The sequence shown here is derived from an EMBL/GenBank/DDBJ whole genome shotgun (WGS) entry which is preliminary data.</text>
</comment>
<dbReference type="AlphaFoldDB" id="V8C7J8"/>
<evidence type="ECO:0000256" key="2">
    <source>
        <dbReference type="ARBA" id="ARBA00022475"/>
    </source>
</evidence>
<evidence type="ECO:0000256" key="6">
    <source>
        <dbReference type="RuleBase" id="RU004379"/>
    </source>
</evidence>
<keyword evidence="8" id="KW-1185">Reference proteome</keyword>
<dbReference type="EMBL" id="AZJI01000007">
    <property type="protein sequence ID" value="ETD22721.1"/>
    <property type="molecule type" value="Genomic_DNA"/>
</dbReference>
<dbReference type="eggNOG" id="COG0670">
    <property type="taxonomic scope" value="Bacteria"/>
</dbReference>
<feature type="transmembrane region" description="Helical" evidence="6">
    <location>
        <begin position="117"/>
        <end position="137"/>
    </location>
</feature>
<evidence type="ECO:0000313" key="7">
    <source>
        <dbReference type="EMBL" id="ETD22721.1"/>
    </source>
</evidence>
<comment type="subcellular location">
    <subcellularLocation>
        <location evidence="1">Cell membrane</location>
        <topology evidence="1">Multi-pass membrane protein</topology>
    </subcellularLocation>
</comment>
<feature type="transmembrane region" description="Helical" evidence="6">
    <location>
        <begin position="211"/>
        <end position="231"/>
    </location>
</feature>
<gene>
    <name evidence="7" type="ORF">HMPREF2086_01520</name>
</gene>
<accession>V8C7J8</accession>
<evidence type="ECO:0000313" key="8">
    <source>
        <dbReference type="Proteomes" id="UP000018731"/>
    </source>
</evidence>
<dbReference type="PANTHER" id="PTHR23291">
    <property type="entry name" value="BAX INHIBITOR-RELATED"/>
    <property type="match status" value="1"/>
</dbReference>
<reference evidence="7 8" key="1">
    <citation type="journal article" date="2014" name="Genome Announc.">
        <title>Draft genome sequences of six enterohepatic helicobacter species isolated from humans and one from rhesus macaques.</title>
        <authorList>
            <person name="Shen Z."/>
            <person name="Sheh A."/>
            <person name="Young S.K."/>
            <person name="Abouelliel A."/>
            <person name="Ward D.V."/>
            <person name="Earl A.M."/>
            <person name="Fox J.G."/>
        </authorList>
    </citation>
    <scope>NUCLEOTIDE SEQUENCE [LARGE SCALE GENOMIC DNA]</scope>
    <source>
        <strain evidence="7 8">MIT 99-5501</strain>
    </source>
</reference>
<keyword evidence="5 6" id="KW-0472">Membrane</keyword>
<dbReference type="RefSeq" id="WP_023928255.1">
    <property type="nucleotide sequence ID" value="NZ_KI669455.1"/>
</dbReference>